<sequence length="424" mass="44867">MDTVPQQPVAKPPIQKTLPIVLVLLGGVLLIGISTVFNLIAGHKKEAAKSTMQTKPSTADPQQVSGFEKQQEQIAKNDQDNLQMQKALAALRAQDQGAPGPEADPSLPMTPAQSAAIYGASPNAPRQTSGQAELEAQARQQAAERAKKREDALNSDTVAIDFAIRETPEAASAVSVHDENKAGEDKGSGPPAQAAGDSDAEKDIAEEQGPRLGDKKDKNPMAAYDFDAYGGQLYRIFEGTVLEGVVTNHTDGGMAGPVLIMLTTDYYSHDHRQLLLPQGTRLIGSVQTVGSQQQHKLAVVFHRAVCPDGFSIDLDKYPGLDPLGTTGLATKVDHGYAMTFAAAAAVGGLGGLAQIGNAGSSLTTSSQIRNGLSSQTSAEGEQILDHFLNRLPIITLKEGSRARVYIGKDILIPSYANHRVNPNL</sequence>
<name>A0A2Z5GAS6_9BACT</name>
<feature type="compositionally biased region" description="Basic and acidic residues" evidence="6">
    <location>
        <begin position="199"/>
        <end position="219"/>
    </location>
</feature>
<gene>
    <name evidence="8" type="ORF">ACPOL_6767</name>
</gene>
<evidence type="ECO:0000313" key="9">
    <source>
        <dbReference type="Proteomes" id="UP000253606"/>
    </source>
</evidence>
<evidence type="ECO:0000256" key="2">
    <source>
        <dbReference type="ARBA" id="ARBA00010265"/>
    </source>
</evidence>
<dbReference type="Pfam" id="PF03743">
    <property type="entry name" value="TrbI"/>
    <property type="match status" value="1"/>
</dbReference>
<comment type="subcellular location">
    <subcellularLocation>
        <location evidence="1">Membrane</location>
        <topology evidence="1">Single-pass membrane protein</topology>
    </subcellularLocation>
</comment>
<dbReference type="Gene3D" id="2.40.128.260">
    <property type="entry name" value="Type IV secretion system, VirB10/TraB/TrbI"/>
    <property type="match status" value="1"/>
</dbReference>
<evidence type="ECO:0000256" key="3">
    <source>
        <dbReference type="ARBA" id="ARBA00022692"/>
    </source>
</evidence>
<geneLocation type="plasmid" evidence="9">
    <name>pacpol1</name>
</geneLocation>
<dbReference type="InterPro" id="IPR005498">
    <property type="entry name" value="T4SS_VirB10/TraB/TrbI"/>
</dbReference>
<reference evidence="8 9" key="1">
    <citation type="journal article" date="2018" name="Front. Microbiol.">
        <title>Hydrolytic Capabilities as a Key to Environmental Success: Chitinolytic and Cellulolytic Acidobacteria From Acidic Sub-arctic Soils and Boreal Peatlands.</title>
        <authorList>
            <person name="Belova S.E."/>
            <person name="Ravin N.V."/>
            <person name="Pankratov T.A."/>
            <person name="Rakitin A.L."/>
            <person name="Ivanova A.A."/>
            <person name="Beletsky A.V."/>
            <person name="Mardanov A.V."/>
            <person name="Sinninghe Damste J.S."/>
            <person name="Dedysh S.N."/>
        </authorList>
    </citation>
    <scope>NUCLEOTIDE SEQUENCE [LARGE SCALE GENOMIC DNA]</scope>
    <source>
        <strain evidence="8 9">SBC82</strain>
        <plasmid evidence="9">pacpol1</plasmid>
    </source>
</reference>
<feature type="region of interest" description="Disordered" evidence="6">
    <location>
        <begin position="47"/>
        <end position="74"/>
    </location>
</feature>
<evidence type="ECO:0000256" key="4">
    <source>
        <dbReference type="ARBA" id="ARBA00022989"/>
    </source>
</evidence>
<keyword evidence="9" id="KW-1185">Reference proteome</keyword>
<evidence type="ECO:0000256" key="7">
    <source>
        <dbReference type="SAM" id="Phobius"/>
    </source>
</evidence>
<keyword evidence="3 7" id="KW-0812">Transmembrane</keyword>
<keyword evidence="8" id="KW-0614">Plasmid</keyword>
<feature type="transmembrane region" description="Helical" evidence="7">
    <location>
        <begin position="20"/>
        <end position="41"/>
    </location>
</feature>
<feature type="region of interest" description="Disordered" evidence="6">
    <location>
        <begin position="170"/>
        <end position="220"/>
    </location>
</feature>
<dbReference type="Proteomes" id="UP000253606">
    <property type="component" value="Plasmid pACPOL1"/>
</dbReference>
<evidence type="ECO:0000256" key="1">
    <source>
        <dbReference type="ARBA" id="ARBA00004167"/>
    </source>
</evidence>
<keyword evidence="4 7" id="KW-1133">Transmembrane helix</keyword>
<dbReference type="AlphaFoldDB" id="A0A2Z5GAS6"/>
<keyword evidence="5 7" id="KW-0472">Membrane</keyword>
<dbReference type="InterPro" id="IPR042217">
    <property type="entry name" value="T4SS_VirB10/TrbI"/>
</dbReference>
<dbReference type="OrthoDB" id="9766860at2"/>
<protein>
    <submittedName>
        <fullName evidence="8">Conjugative transfer protein TrbI</fullName>
    </submittedName>
</protein>
<feature type="compositionally biased region" description="Polar residues" evidence="6">
    <location>
        <begin position="50"/>
        <end position="65"/>
    </location>
</feature>
<feature type="compositionally biased region" description="Basic and acidic residues" evidence="6">
    <location>
        <begin position="176"/>
        <end position="187"/>
    </location>
</feature>
<dbReference type="RefSeq" id="WP_114211189.1">
    <property type="nucleotide sequence ID" value="NZ_CP030841.1"/>
</dbReference>
<dbReference type="KEGG" id="abas:ACPOL_6767"/>
<feature type="compositionally biased region" description="Low complexity" evidence="6">
    <location>
        <begin position="131"/>
        <end position="141"/>
    </location>
</feature>
<evidence type="ECO:0000313" key="8">
    <source>
        <dbReference type="EMBL" id="AXC15977.1"/>
    </source>
</evidence>
<comment type="similarity">
    <text evidence="2">Belongs to the TrbI/VirB10 family.</text>
</comment>
<feature type="region of interest" description="Disordered" evidence="6">
    <location>
        <begin position="119"/>
        <end position="151"/>
    </location>
</feature>
<organism evidence="8 9">
    <name type="scientific">Acidisarcina polymorpha</name>
    <dbReference type="NCBI Taxonomy" id="2211140"/>
    <lineage>
        <taxon>Bacteria</taxon>
        <taxon>Pseudomonadati</taxon>
        <taxon>Acidobacteriota</taxon>
        <taxon>Terriglobia</taxon>
        <taxon>Terriglobales</taxon>
        <taxon>Acidobacteriaceae</taxon>
        <taxon>Acidisarcina</taxon>
    </lineage>
</organism>
<feature type="compositionally biased region" description="Basic and acidic residues" evidence="6">
    <location>
        <begin position="142"/>
        <end position="151"/>
    </location>
</feature>
<evidence type="ECO:0000256" key="5">
    <source>
        <dbReference type="ARBA" id="ARBA00023136"/>
    </source>
</evidence>
<accession>A0A2Z5GAS6</accession>
<dbReference type="EMBL" id="CP030841">
    <property type="protein sequence ID" value="AXC15977.1"/>
    <property type="molecule type" value="Genomic_DNA"/>
</dbReference>
<proteinExistence type="inferred from homology"/>
<evidence type="ECO:0000256" key="6">
    <source>
        <dbReference type="SAM" id="MobiDB-lite"/>
    </source>
</evidence>
<dbReference type="GO" id="GO:0016020">
    <property type="term" value="C:membrane"/>
    <property type="evidence" value="ECO:0007669"/>
    <property type="project" value="UniProtKB-SubCell"/>
</dbReference>
<dbReference type="CDD" id="cd16429">
    <property type="entry name" value="VirB10"/>
    <property type="match status" value="1"/>
</dbReference>